<dbReference type="GO" id="GO:0016787">
    <property type="term" value="F:hydrolase activity"/>
    <property type="evidence" value="ECO:0007669"/>
    <property type="project" value="UniProtKB-KW"/>
</dbReference>
<dbReference type="InterPro" id="IPR013320">
    <property type="entry name" value="ConA-like_dom_sf"/>
</dbReference>
<evidence type="ECO:0000256" key="3">
    <source>
        <dbReference type="ARBA" id="ARBA00022801"/>
    </source>
</evidence>
<dbReference type="RefSeq" id="WP_215487293.1">
    <property type="nucleotide sequence ID" value="NZ_BAAAPJ010000002.1"/>
</dbReference>
<evidence type="ECO:0000256" key="4">
    <source>
        <dbReference type="ARBA" id="ARBA00023295"/>
    </source>
</evidence>
<evidence type="ECO:0000256" key="1">
    <source>
        <dbReference type="ARBA" id="ARBA00009902"/>
    </source>
</evidence>
<proteinExistence type="inferred from homology"/>
<name>A0ABS5XU61_9MICO</name>
<dbReference type="EC" id="3.2.1.26" evidence="2"/>
<dbReference type="Pfam" id="PF00251">
    <property type="entry name" value="Glyco_hydro_32N"/>
    <property type="match status" value="1"/>
</dbReference>
<dbReference type="PANTHER" id="PTHR43101:SF1">
    <property type="entry name" value="BETA-FRUCTOSIDASE"/>
    <property type="match status" value="1"/>
</dbReference>
<dbReference type="InterPro" id="IPR013189">
    <property type="entry name" value="Glyco_hydro_32_C"/>
</dbReference>
<dbReference type="Gene3D" id="2.115.10.20">
    <property type="entry name" value="Glycosyl hydrolase domain, family 43"/>
    <property type="match status" value="1"/>
</dbReference>
<dbReference type="CDD" id="cd08996">
    <property type="entry name" value="GH32_FFase"/>
    <property type="match status" value="1"/>
</dbReference>
<reference evidence="8 9" key="1">
    <citation type="submission" date="2021-03" db="EMBL/GenBank/DDBJ databases">
        <title>Microbacterium pauli sp. nov., isolated from microfiltered milk.</title>
        <authorList>
            <person name="Bellassi P."/>
            <person name="Fontana A."/>
            <person name="Callegari M.L."/>
            <person name="Lorenzo M."/>
            <person name="Cappa F."/>
        </authorList>
    </citation>
    <scope>NUCLEOTIDE SEQUENCE [LARGE SCALE GENOMIC DNA]</scope>
    <source>
        <strain evidence="8 9">DSM 18909</strain>
    </source>
</reference>
<comment type="caution">
    <text evidence="8">The sequence shown here is derived from an EMBL/GenBank/DDBJ whole genome shotgun (WGS) entry which is preliminary data.</text>
</comment>
<dbReference type="PANTHER" id="PTHR43101">
    <property type="entry name" value="BETA-FRUCTOSIDASE"/>
    <property type="match status" value="1"/>
</dbReference>
<feature type="domain" description="Glycosyl hydrolase family 32 N-terminal" evidence="6">
    <location>
        <begin position="28"/>
        <end position="338"/>
    </location>
</feature>
<gene>
    <name evidence="8" type="ORF">J0P97_08245</name>
</gene>
<dbReference type="SUPFAM" id="SSF75005">
    <property type="entry name" value="Arabinanase/levansucrase/invertase"/>
    <property type="match status" value="1"/>
</dbReference>
<evidence type="ECO:0000256" key="2">
    <source>
        <dbReference type="ARBA" id="ARBA00012758"/>
    </source>
</evidence>
<dbReference type="InterPro" id="IPR013148">
    <property type="entry name" value="Glyco_hydro_32_N"/>
</dbReference>
<dbReference type="InterPro" id="IPR051214">
    <property type="entry name" value="GH32_Enzymes"/>
</dbReference>
<feature type="domain" description="Glycosyl hydrolase family 32 C-terminal" evidence="7">
    <location>
        <begin position="360"/>
        <end position="489"/>
    </location>
</feature>
<protein>
    <recommendedName>
        <fullName evidence="2">beta-fructofuranosidase</fullName>
        <ecNumber evidence="2">3.2.1.26</ecNumber>
    </recommendedName>
</protein>
<organism evidence="8 9">
    <name type="scientific">Microbacterium flavum</name>
    <dbReference type="NCBI Taxonomy" id="415216"/>
    <lineage>
        <taxon>Bacteria</taxon>
        <taxon>Bacillati</taxon>
        <taxon>Actinomycetota</taxon>
        <taxon>Actinomycetes</taxon>
        <taxon>Micrococcales</taxon>
        <taxon>Microbacteriaceae</taxon>
        <taxon>Microbacterium</taxon>
    </lineage>
</organism>
<comment type="similarity">
    <text evidence="1 5">Belongs to the glycosyl hydrolase 32 family.</text>
</comment>
<keyword evidence="3 5" id="KW-0378">Hydrolase</keyword>
<dbReference type="InterPro" id="IPR023296">
    <property type="entry name" value="Glyco_hydro_beta-prop_sf"/>
</dbReference>
<dbReference type="InterPro" id="IPR001362">
    <property type="entry name" value="Glyco_hydro_32"/>
</dbReference>
<evidence type="ECO:0000313" key="8">
    <source>
        <dbReference type="EMBL" id="MBT8798059.1"/>
    </source>
</evidence>
<accession>A0ABS5XU61</accession>
<evidence type="ECO:0000256" key="5">
    <source>
        <dbReference type="RuleBase" id="RU362110"/>
    </source>
</evidence>
<dbReference type="SUPFAM" id="SSF49899">
    <property type="entry name" value="Concanavalin A-like lectins/glucanases"/>
    <property type="match status" value="1"/>
</dbReference>
<dbReference type="Pfam" id="PF08244">
    <property type="entry name" value="Glyco_hydro_32C"/>
    <property type="match status" value="1"/>
</dbReference>
<evidence type="ECO:0000259" key="6">
    <source>
        <dbReference type="Pfam" id="PF00251"/>
    </source>
</evidence>
<keyword evidence="9" id="KW-1185">Reference proteome</keyword>
<sequence>MSTLSADTLVPQDLIARAATDPHRPAFHFTAPAGWLNDPNGLTQWNGEYHLFYQLNPYAPVHARIHWGHAVSSDLVTWRDLPVALIPSAGADVDGCWSGVLVDDGGIPTLVYSGRHGERELPCVATGSADLVHWTKDAANPVIPALPDGFDVVAFRDHCVWREGGRWRQLIGAGIRGEGGTAFLYESDDLRTWSFVGPLLVGDSDDRPEGAPDWTGTMWECVDFFSLDGPATGIPGAGGADILVFSAWDDGVTHHPLYWTGRYEGNRFVPEALRRLDLGGRYFYAPQSMRDDAGRRVMFGWLQEGRPDAAAVAAGWSGVMSLPRVVSANPDGSLHQEPAPEVASLREARLRSLTSVLGIEPVEVVRGDQLDLELQLTIPDGGIATVQLRATDDGAEGTVLRLTRRGAHAELTLDRSRSSLDPEVDASGRAGEVPLDEAGRANLRILVDHSALEVFVGGVPLTARVYPTREDALGVRLAGQGVTAEVTAWSMRAAARTAEVQAG</sequence>
<dbReference type="SMART" id="SM00640">
    <property type="entry name" value="Glyco_32"/>
    <property type="match status" value="1"/>
</dbReference>
<evidence type="ECO:0000313" key="9">
    <source>
        <dbReference type="Proteomes" id="UP000740605"/>
    </source>
</evidence>
<dbReference type="Gene3D" id="2.60.120.560">
    <property type="entry name" value="Exo-inulinase, domain 1"/>
    <property type="match status" value="1"/>
</dbReference>
<keyword evidence="4 5" id="KW-0326">Glycosidase</keyword>
<dbReference type="Proteomes" id="UP000740605">
    <property type="component" value="Unassembled WGS sequence"/>
</dbReference>
<evidence type="ECO:0000259" key="7">
    <source>
        <dbReference type="Pfam" id="PF08244"/>
    </source>
</evidence>
<dbReference type="EMBL" id="JAFLHG010000006">
    <property type="protein sequence ID" value="MBT8798059.1"/>
    <property type="molecule type" value="Genomic_DNA"/>
</dbReference>